<evidence type="ECO:0000313" key="7">
    <source>
        <dbReference type="Proteomes" id="UP000241421"/>
    </source>
</evidence>
<accession>A0A2U2I7A0</accession>
<dbReference type="InterPro" id="IPR036909">
    <property type="entry name" value="Cyt_c-like_dom_sf"/>
</dbReference>
<dbReference type="Pfam" id="PF13442">
    <property type="entry name" value="Cytochrome_CBB3"/>
    <property type="match status" value="1"/>
</dbReference>
<evidence type="ECO:0000256" key="1">
    <source>
        <dbReference type="ARBA" id="ARBA00022617"/>
    </source>
</evidence>
<keyword evidence="3 4" id="KW-0408">Iron</keyword>
<evidence type="ECO:0000256" key="3">
    <source>
        <dbReference type="ARBA" id="ARBA00023004"/>
    </source>
</evidence>
<sequence length="176" mass="19450">MKRVFGTLLVIAIALLAALLLFVYSGVYNVAASEPHTRAVRWLLETTRNQSIIDRAEAVITPTDLNSEQRTVRGARLYASMCQLCHLAPGVEPTALHRGLNPQPPRLSAEASEHSSRYLFWTTKHGIKMTGMPAWGETHSDEELWDIVAFIKELPVMTAAQYQAAIQAPAAASHPY</sequence>
<dbReference type="AlphaFoldDB" id="A0A2U2I7A0"/>
<name>A0A2U2I7A0_9BURK</name>
<evidence type="ECO:0000259" key="5">
    <source>
        <dbReference type="PROSITE" id="PS51007"/>
    </source>
</evidence>
<keyword evidence="7" id="KW-1185">Reference proteome</keyword>
<dbReference type="Proteomes" id="UP000241421">
    <property type="component" value="Unassembled WGS sequence"/>
</dbReference>
<gene>
    <name evidence="6" type="ORF">C7C56_000940</name>
</gene>
<dbReference type="GO" id="GO:0020037">
    <property type="term" value="F:heme binding"/>
    <property type="evidence" value="ECO:0007669"/>
    <property type="project" value="InterPro"/>
</dbReference>
<dbReference type="GO" id="GO:0046872">
    <property type="term" value="F:metal ion binding"/>
    <property type="evidence" value="ECO:0007669"/>
    <property type="project" value="UniProtKB-KW"/>
</dbReference>
<evidence type="ECO:0000256" key="2">
    <source>
        <dbReference type="ARBA" id="ARBA00022723"/>
    </source>
</evidence>
<keyword evidence="1 4" id="KW-0349">Heme</keyword>
<proteinExistence type="predicted"/>
<dbReference type="PROSITE" id="PS51007">
    <property type="entry name" value="CYTC"/>
    <property type="match status" value="1"/>
</dbReference>
<dbReference type="OrthoDB" id="9765171at2"/>
<organism evidence="6 7">
    <name type="scientific">Massilia glaciei</name>
    <dbReference type="NCBI Taxonomy" id="1524097"/>
    <lineage>
        <taxon>Bacteria</taxon>
        <taxon>Pseudomonadati</taxon>
        <taxon>Pseudomonadota</taxon>
        <taxon>Betaproteobacteria</taxon>
        <taxon>Burkholderiales</taxon>
        <taxon>Oxalobacteraceae</taxon>
        <taxon>Telluria group</taxon>
        <taxon>Massilia</taxon>
    </lineage>
</organism>
<dbReference type="EMBL" id="PXWF02000017">
    <property type="protein sequence ID" value="PWF55623.1"/>
    <property type="molecule type" value="Genomic_DNA"/>
</dbReference>
<feature type="domain" description="Cytochrome c" evidence="5">
    <location>
        <begin position="69"/>
        <end position="155"/>
    </location>
</feature>
<keyword evidence="2 4" id="KW-0479">Metal-binding</keyword>
<comment type="caution">
    <text evidence="6">The sequence shown here is derived from an EMBL/GenBank/DDBJ whole genome shotgun (WGS) entry which is preliminary data.</text>
</comment>
<evidence type="ECO:0000313" key="6">
    <source>
        <dbReference type="EMBL" id="PWF55623.1"/>
    </source>
</evidence>
<dbReference type="GO" id="GO:0009055">
    <property type="term" value="F:electron transfer activity"/>
    <property type="evidence" value="ECO:0007669"/>
    <property type="project" value="InterPro"/>
</dbReference>
<dbReference type="InterPro" id="IPR009056">
    <property type="entry name" value="Cyt_c-like_dom"/>
</dbReference>
<protein>
    <submittedName>
        <fullName evidence="6">Cytochrome c</fullName>
    </submittedName>
</protein>
<dbReference type="Gene3D" id="1.10.760.10">
    <property type="entry name" value="Cytochrome c-like domain"/>
    <property type="match status" value="1"/>
</dbReference>
<dbReference type="SUPFAM" id="SSF46626">
    <property type="entry name" value="Cytochrome c"/>
    <property type="match status" value="1"/>
</dbReference>
<dbReference type="RefSeq" id="WP_106755630.1">
    <property type="nucleotide sequence ID" value="NZ_PXWF02000017.1"/>
</dbReference>
<evidence type="ECO:0000256" key="4">
    <source>
        <dbReference type="PROSITE-ProRule" id="PRU00433"/>
    </source>
</evidence>
<reference evidence="6 7" key="1">
    <citation type="submission" date="2018-04" db="EMBL/GenBank/DDBJ databases">
        <title>Massilia violaceinigra sp. nov., a novel purple-pigmented bacterium isolated from Tianshan glacier, Xinjiang, China.</title>
        <authorList>
            <person name="Wang H."/>
        </authorList>
    </citation>
    <scope>NUCLEOTIDE SEQUENCE [LARGE SCALE GENOMIC DNA]</scope>
    <source>
        <strain evidence="6 7">B448-2</strain>
    </source>
</reference>